<name>A0A830I4N4_9CHLO</name>
<protein>
    <recommendedName>
        <fullName evidence="2">PITH domain-containing protein</fullName>
    </recommendedName>
</protein>
<reference evidence="3" key="1">
    <citation type="submission" date="2020-10" db="EMBL/GenBank/DDBJ databases">
        <title>Unveiling of a novel bifunctional photoreceptor, Dualchrome1, isolated from a cosmopolitan green alga.</title>
        <authorList>
            <person name="Suzuki S."/>
            <person name="Kawachi M."/>
        </authorList>
    </citation>
    <scope>NUCLEOTIDE SEQUENCE</scope>
    <source>
        <strain evidence="3">NIES 2893</strain>
    </source>
</reference>
<evidence type="ECO:0000256" key="1">
    <source>
        <dbReference type="ARBA" id="ARBA00025788"/>
    </source>
</evidence>
<dbReference type="InterPro" id="IPR008979">
    <property type="entry name" value="Galactose-bd-like_sf"/>
</dbReference>
<evidence type="ECO:0000313" key="3">
    <source>
        <dbReference type="EMBL" id="GHP11969.1"/>
    </source>
</evidence>
<dbReference type="AlphaFoldDB" id="A0A830I4N4"/>
<dbReference type="Pfam" id="PF06201">
    <property type="entry name" value="PITH"/>
    <property type="match status" value="1"/>
</dbReference>
<proteinExistence type="inferred from homology"/>
<sequence length="188" mass="20297">MASCSRGDGSCGTMSSSALTFSSKQADLLDQIALREVECLNEAPAHPWANALKKGYRDDAQLVCESDADEQLLLNIPFSQVVKLHSIAVAGSPDDSGAFAPKTIHLYVNRPSMGFSDCESTKPTQTIELASADETTVDLAYVKFQNVHTLSVFIADNQGDEEVTKLSKLSIFGTLVQTTNMSEFKRVG</sequence>
<dbReference type="Gene3D" id="2.60.120.470">
    <property type="entry name" value="PITH domain"/>
    <property type="match status" value="1"/>
</dbReference>
<gene>
    <name evidence="3" type="ORF">PPROV_001069600</name>
</gene>
<dbReference type="EMBL" id="BNJQ01000037">
    <property type="protein sequence ID" value="GHP11969.1"/>
    <property type="molecule type" value="Genomic_DNA"/>
</dbReference>
<dbReference type="InterPro" id="IPR045099">
    <property type="entry name" value="PITH1-like"/>
</dbReference>
<feature type="domain" description="PITH" evidence="2">
    <location>
        <begin position="17"/>
        <end position="188"/>
    </location>
</feature>
<dbReference type="Proteomes" id="UP000660262">
    <property type="component" value="Unassembled WGS sequence"/>
</dbReference>
<comment type="similarity">
    <text evidence="1">Belongs to the PITHD1 family.</text>
</comment>
<dbReference type="InterPro" id="IPR010400">
    <property type="entry name" value="PITH_dom"/>
</dbReference>
<evidence type="ECO:0000259" key="2">
    <source>
        <dbReference type="PROSITE" id="PS51532"/>
    </source>
</evidence>
<dbReference type="InterPro" id="IPR037047">
    <property type="entry name" value="PITH_dom_sf"/>
</dbReference>
<dbReference type="PANTHER" id="PTHR12175:SF5">
    <property type="entry name" value="OS03G0795500 PROTEIN"/>
    <property type="match status" value="1"/>
</dbReference>
<keyword evidence="4" id="KW-1185">Reference proteome</keyword>
<comment type="caution">
    <text evidence="3">The sequence shown here is derived from an EMBL/GenBank/DDBJ whole genome shotgun (WGS) entry which is preliminary data.</text>
</comment>
<dbReference type="SUPFAM" id="SSF49785">
    <property type="entry name" value="Galactose-binding domain-like"/>
    <property type="match status" value="1"/>
</dbReference>
<dbReference type="PROSITE" id="PS51532">
    <property type="entry name" value="PITH"/>
    <property type="match status" value="1"/>
</dbReference>
<dbReference type="OrthoDB" id="2635at2759"/>
<dbReference type="GO" id="GO:0005737">
    <property type="term" value="C:cytoplasm"/>
    <property type="evidence" value="ECO:0007669"/>
    <property type="project" value="UniProtKB-ARBA"/>
</dbReference>
<dbReference type="PANTHER" id="PTHR12175">
    <property type="entry name" value="AD039 HT014 THIOREDOXIN FAMILY TRP26"/>
    <property type="match status" value="1"/>
</dbReference>
<organism evidence="3 4">
    <name type="scientific">Pycnococcus provasolii</name>
    <dbReference type="NCBI Taxonomy" id="41880"/>
    <lineage>
        <taxon>Eukaryota</taxon>
        <taxon>Viridiplantae</taxon>
        <taxon>Chlorophyta</taxon>
        <taxon>Pseudoscourfieldiophyceae</taxon>
        <taxon>Pseudoscourfieldiales</taxon>
        <taxon>Pycnococcaceae</taxon>
        <taxon>Pycnococcus</taxon>
    </lineage>
</organism>
<evidence type="ECO:0000313" key="4">
    <source>
        <dbReference type="Proteomes" id="UP000660262"/>
    </source>
</evidence>
<accession>A0A830I4N4</accession>